<evidence type="ECO:0000313" key="2">
    <source>
        <dbReference type="Proteomes" id="UP000324392"/>
    </source>
</evidence>
<dbReference type="Proteomes" id="UP000324392">
    <property type="component" value="Chromosome"/>
</dbReference>
<organism evidence="1 2">
    <name type="scientific">Serratia symbiotica</name>
    <dbReference type="NCBI Taxonomy" id="138074"/>
    <lineage>
        <taxon>Bacteria</taxon>
        <taxon>Pseudomonadati</taxon>
        <taxon>Pseudomonadota</taxon>
        <taxon>Gammaproteobacteria</taxon>
        <taxon>Enterobacterales</taxon>
        <taxon>Yersiniaceae</taxon>
        <taxon>Serratia</taxon>
    </lineage>
</organism>
<accession>A0A455VQ21</accession>
<evidence type="ECO:0000313" key="1">
    <source>
        <dbReference type="EMBL" id="BBI91151.1"/>
    </source>
</evidence>
<name>A0A455VQ21_9GAMM</name>
<sequence length="90" mass="10242">MSVDSEVLVLSRIRMQTPADGIIAQHIMSTKPGCLIFDVYSWKHQDTGMYWDVDAFAREMIVLKFNSKASFKKAYGLARLLRGKGQLKMT</sequence>
<dbReference type="AlphaFoldDB" id="A0A455VQ21"/>
<reference evidence="1 2" key="1">
    <citation type="submission" date="2019-03" db="EMBL/GenBank/DDBJ databases">
        <title>The genome sequence of Candidatus Serratia symbiotica strain IS.</title>
        <authorList>
            <person name="Nikoh N."/>
            <person name="Koga R."/>
            <person name="Oshima K."/>
            <person name="Hattori M."/>
            <person name="Fukatsu T."/>
        </authorList>
    </citation>
    <scope>NUCLEOTIDE SEQUENCE [LARGE SCALE GENOMIC DNA]</scope>
    <source>
        <strain evidence="1 2">IS</strain>
    </source>
</reference>
<protein>
    <submittedName>
        <fullName evidence="1">Uncharacterized protein</fullName>
    </submittedName>
</protein>
<dbReference type="EMBL" id="AP019531">
    <property type="protein sequence ID" value="BBI91151.1"/>
    <property type="molecule type" value="Genomic_DNA"/>
</dbReference>
<gene>
    <name evidence="1" type="ORF">SSYIS1_02060</name>
</gene>
<dbReference type="RefSeq" id="WP_006709455.1">
    <property type="nucleotide sequence ID" value="NZ_AP019531.1"/>
</dbReference>
<proteinExistence type="predicted"/>